<gene>
    <name evidence="4" type="ORF">DCF25_12125</name>
</gene>
<evidence type="ECO:0000259" key="3">
    <source>
        <dbReference type="PROSITE" id="PS51192"/>
    </source>
</evidence>
<dbReference type="GO" id="GO:0016787">
    <property type="term" value="F:hydrolase activity"/>
    <property type="evidence" value="ECO:0007669"/>
    <property type="project" value="UniProtKB-KW"/>
</dbReference>
<dbReference type="SUPFAM" id="SSF52540">
    <property type="entry name" value="P-loop containing nucleoside triphosphate hydrolases"/>
    <property type="match status" value="1"/>
</dbReference>
<protein>
    <recommendedName>
        <fullName evidence="3">Helicase ATP-binding domain-containing protein</fullName>
    </recommendedName>
</protein>
<accession>A0A2W4U9F2</accession>
<dbReference type="Gene3D" id="3.40.50.300">
    <property type="entry name" value="P-loop containing nucleotide triphosphate hydrolases"/>
    <property type="match status" value="1"/>
</dbReference>
<dbReference type="GO" id="GO:0030894">
    <property type="term" value="C:replisome"/>
    <property type="evidence" value="ECO:0007669"/>
    <property type="project" value="TreeGrafter"/>
</dbReference>
<dbReference type="PROSITE" id="PS00690">
    <property type="entry name" value="DEAH_ATP_HELICASE"/>
    <property type="match status" value="1"/>
</dbReference>
<evidence type="ECO:0000256" key="1">
    <source>
        <dbReference type="ARBA" id="ARBA00022801"/>
    </source>
</evidence>
<dbReference type="GO" id="GO:0043138">
    <property type="term" value="F:3'-5' DNA helicase activity"/>
    <property type="evidence" value="ECO:0007669"/>
    <property type="project" value="TreeGrafter"/>
</dbReference>
<dbReference type="InterPro" id="IPR027417">
    <property type="entry name" value="P-loop_NTPase"/>
</dbReference>
<sequence length="132" mass="14437">MVSTAPAQPTLDVISPLIALQQDQVESIADQHTVNAAVLNSTLTKKERSRVFESLKDESLEFIFLAPEQFNNLDTLEKIKASAPSLFVVDEAHCVSEWGHDFRPAYLQLNSVIEALGHPVVLALTVTASPLV</sequence>
<evidence type="ECO:0000313" key="4">
    <source>
        <dbReference type="EMBL" id="PZO16764.1"/>
    </source>
</evidence>
<evidence type="ECO:0000256" key="2">
    <source>
        <dbReference type="ARBA" id="ARBA00023125"/>
    </source>
</evidence>
<dbReference type="GO" id="GO:0003677">
    <property type="term" value="F:DNA binding"/>
    <property type="evidence" value="ECO:0007669"/>
    <property type="project" value="UniProtKB-KW"/>
</dbReference>
<name>A0A2W4U9F2_9CYAN</name>
<dbReference type="PANTHER" id="PTHR13710">
    <property type="entry name" value="DNA HELICASE RECQ FAMILY MEMBER"/>
    <property type="match status" value="1"/>
</dbReference>
<dbReference type="PROSITE" id="PS51192">
    <property type="entry name" value="HELICASE_ATP_BIND_1"/>
    <property type="match status" value="1"/>
</dbReference>
<dbReference type="Pfam" id="PF00270">
    <property type="entry name" value="DEAD"/>
    <property type="match status" value="1"/>
</dbReference>
<dbReference type="InterPro" id="IPR011545">
    <property type="entry name" value="DEAD/DEAH_box_helicase_dom"/>
</dbReference>
<reference evidence="5" key="1">
    <citation type="submission" date="2018-04" db="EMBL/GenBank/DDBJ databases">
        <authorList>
            <person name="Cornet L."/>
        </authorList>
    </citation>
    <scope>NUCLEOTIDE SEQUENCE [LARGE SCALE GENOMIC DNA]</scope>
</reference>
<dbReference type="PANTHER" id="PTHR13710:SF84">
    <property type="entry name" value="ATP-DEPENDENT DNA HELICASE RECS-RELATED"/>
    <property type="match status" value="1"/>
</dbReference>
<evidence type="ECO:0000313" key="5">
    <source>
        <dbReference type="Proteomes" id="UP000249354"/>
    </source>
</evidence>
<reference evidence="4 5" key="2">
    <citation type="submission" date="2018-06" db="EMBL/GenBank/DDBJ databases">
        <title>Metagenomic assembly of (sub)arctic Cyanobacteria and their associated microbiome from non-axenic cultures.</title>
        <authorList>
            <person name="Baurain D."/>
        </authorList>
    </citation>
    <scope>NUCLEOTIDE SEQUENCE [LARGE SCALE GENOMIC DNA]</scope>
    <source>
        <strain evidence="4">ULC129bin1</strain>
    </source>
</reference>
<dbReference type="Proteomes" id="UP000249354">
    <property type="component" value="Unassembled WGS sequence"/>
</dbReference>
<organism evidence="4 5">
    <name type="scientific">Leptolyngbya foveolarum</name>
    <dbReference type="NCBI Taxonomy" id="47253"/>
    <lineage>
        <taxon>Bacteria</taxon>
        <taxon>Bacillati</taxon>
        <taxon>Cyanobacteriota</taxon>
        <taxon>Cyanophyceae</taxon>
        <taxon>Leptolyngbyales</taxon>
        <taxon>Leptolyngbyaceae</taxon>
        <taxon>Leptolyngbya group</taxon>
        <taxon>Leptolyngbya</taxon>
    </lineage>
</organism>
<proteinExistence type="predicted"/>
<comment type="caution">
    <text evidence="4">The sequence shown here is derived from an EMBL/GenBank/DDBJ whole genome shotgun (WGS) entry which is preliminary data.</text>
</comment>
<feature type="domain" description="Helicase ATP-binding" evidence="3">
    <location>
        <begin position="1"/>
        <end position="132"/>
    </location>
</feature>
<dbReference type="GO" id="GO:0043590">
    <property type="term" value="C:bacterial nucleoid"/>
    <property type="evidence" value="ECO:0007669"/>
    <property type="project" value="TreeGrafter"/>
</dbReference>
<dbReference type="EMBL" id="QBMC01000076">
    <property type="protein sequence ID" value="PZO16764.1"/>
    <property type="molecule type" value="Genomic_DNA"/>
</dbReference>
<dbReference type="InterPro" id="IPR014001">
    <property type="entry name" value="Helicase_ATP-bd"/>
</dbReference>
<dbReference type="InterPro" id="IPR002464">
    <property type="entry name" value="DNA/RNA_helicase_DEAH_CS"/>
</dbReference>
<dbReference type="GO" id="GO:0006281">
    <property type="term" value="P:DNA repair"/>
    <property type="evidence" value="ECO:0007669"/>
    <property type="project" value="TreeGrafter"/>
</dbReference>
<dbReference type="GO" id="GO:0005737">
    <property type="term" value="C:cytoplasm"/>
    <property type="evidence" value="ECO:0007669"/>
    <property type="project" value="TreeGrafter"/>
</dbReference>
<dbReference type="GO" id="GO:0005524">
    <property type="term" value="F:ATP binding"/>
    <property type="evidence" value="ECO:0007669"/>
    <property type="project" value="InterPro"/>
</dbReference>
<keyword evidence="2" id="KW-0238">DNA-binding</keyword>
<keyword evidence="1" id="KW-0378">Hydrolase</keyword>
<dbReference type="AlphaFoldDB" id="A0A2W4U9F2"/>
<dbReference type="GO" id="GO:0006310">
    <property type="term" value="P:DNA recombination"/>
    <property type="evidence" value="ECO:0007669"/>
    <property type="project" value="TreeGrafter"/>
</dbReference>
<dbReference type="GO" id="GO:0009378">
    <property type="term" value="F:four-way junction helicase activity"/>
    <property type="evidence" value="ECO:0007669"/>
    <property type="project" value="TreeGrafter"/>
</dbReference>